<feature type="chain" id="PRO_5045859909" description="4-alpha-glucanotransferase" evidence="11">
    <location>
        <begin position="30"/>
        <end position="558"/>
    </location>
</feature>
<dbReference type="EC" id="2.4.1.25" evidence="3 10"/>
<evidence type="ECO:0000256" key="11">
    <source>
        <dbReference type="SAM" id="SignalP"/>
    </source>
</evidence>
<dbReference type="Gene3D" id="3.20.20.80">
    <property type="entry name" value="Glycosidases"/>
    <property type="match status" value="1"/>
</dbReference>
<dbReference type="InterPro" id="IPR003385">
    <property type="entry name" value="Glyco_hydro_77"/>
</dbReference>
<gene>
    <name evidence="12" type="primary">malQ</name>
    <name evidence="12" type="ORF">K1X11_002655</name>
</gene>
<organism evidence="12 13">
    <name type="scientific">Actomonas aquatica</name>
    <dbReference type="NCBI Taxonomy" id="2866162"/>
    <lineage>
        <taxon>Bacteria</taxon>
        <taxon>Pseudomonadati</taxon>
        <taxon>Verrucomicrobiota</taxon>
        <taxon>Opitutia</taxon>
        <taxon>Opitutales</taxon>
        <taxon>Opitutaceae</taxon>
        <taxon>Actomonas</taxon>
    </lineage>
</organism>
<evidence type="ECO:0000256" key="7">
    <source>
        <dbReference type="ARBA" id="ARBA00023277"/>
    </source>
</evidence>
<comment type="similarity">
    <text evidence="2 10">Belongs to the disproportionating enzyme family.</text>
</comment>
<keyword evidence="11" id="KW-0732">Signal</keyword>
<accession>A0ABZ1C9B3</accession>
<keyword evidence="5 10" id="KW-0328">Glycosyltransferase</keyword>
<dbReference type="InterPro" id="IPR017853">
    <property type="entry name" value="GH"/>
</dbReference>
<evidence type="ECO:0000313" key="12">
    <source>
        <dbReference type="EMBL" id="WRQ88289.1"/>
    </source>
</evidence>
<evidence type="ECO:0000256" key="4">
    <source>
        <dbReference type="ARBA" id="ARBA00020295"/>
    </source>
</evidence>
<evidence type="ECO:0000256" key="1">
    <source>
        <dbReference type="ARBA" id="ARBA00000439"/>
    </source>
</evidence>
<dbReference type="RefSeq" id="WP_324726068.1">
    <property type="nucleotide sequence ID" value="NZ_CP139781.1"/>
</dbReference>
<evidence type="ECO:0000256" key="6">
    <source>
        <dbReference type="ARBA" id="ARBA00022679"/>
    </source>
</evidence>
<dbReference type="GO" id="GO:0004134">
    <property type="term" value="F:4-alpha-glucanotransferase activity"/>
    <property type="evidence" value="ECO:0007669"/>
    <property type="project" value="UniProtKB-EC"/>
</dbReference>
<evidence type="ECO:0000256" key="8">
    <source>
        <dbReference type="ARBA" id="ARBA00031423"/>
    </source>
</evidence>
<dbReference type="SUPFAM" id="SSF51445">
    <property type="entry name" value="(Trans)glycosidases"/>
    <property type="match status" value="1"/>
</dbReference>
<protein>
    <recommendedName>
        <fullName evidence="4 10">4-alpha-glucanotransferase</fullName>
        <ecNumber evidence="3 10">2.4.1.25</ecNumber>
    </recommendedName>
    <alternativeName>
        <fullName evidence="8 10">Amylomaltase</fullName>
    </alternativeName>
    <alternativeName>
        <fullName evidence="9 10">Disproportionating enzyme</fullName>
    </alternativeName>
</protein>
<evidence type="ECO:0000313" key="13">
    <source>
        <dbReference type="Proteomes" id="UP000738431"/>
    </source>
</evidence>
<dbReference type="PANTHER" id="PTHR32438:SF5">
    <property type="entry name" value="4-ALPHA-GLUCANOTRANSFERASE DPE1, CHLOROPLASTIC_AMYLOPLASTIC"/>
    <property type="match status" value="1"/>
</dbReference>
<proteinExistence type="inferred from homology"/>
<dbReference type="Proteomes" id="UP000738431">
    <property type="component" value="Chromosome"/>
</dbReference>
<evidence type="ECO:0000256" key="10">
    <source>
        <dbReference type="RuleBase" id="RU361207"/>
    </source>
</evidence>
<keyword evidence="6 10" id="KW-0808">Transferase</keyword>
<dbReference type="NCBIfam" id="NF011080">
    <property type="entry name" value="PRK14508.1-3"/>
    <property type="match status" value="1"/>
</dbReference>
<reference evidence="12 13" key="1">
    <citation type="submission" date="2021-08" db="EMBL/GenBank/DDBJ databases">
        <authorList>
            <person name="Zhang D."/>
            <person name="Zhang A."/>
            <person name="Wang L."/>
        </authorList>
    </citation>
    <scope>NUCLEOTIDE SEQUENCE [LARGE SCALE GENOMIC DNA]</scope>
    <source>
        <strain evidence="12 13">WL0086</strain>
    </source>
</reference>
<evidence type="ECO:0000256" key="3">
    <source>
        <dbReference type="ARBA" id="ARBA00012560"/>
    </source>
</evidence>
<evidence type="ECO:0000256" key="2">
    <source>
        <dbReference type="ARBA" id="ARBA00005684"/>
    </source>
</evidence>
<dbReference type="NCBIfam" id="TIGR00217">
    <property type="entry name" value="malQ"/>
    <property type="match status" value="1"/>
</dbReference>
<evidence type="ECO:0000256" key="9">
    <source>
        <dbReference type="ARBA" id="ARBA00031501"/>
    </source>
</evidence>
<name>A0ABZ1C9B3_9BACT</name>
<evidence type="ECO:0000256" key="5">
    <source>
        <dbReference type="ARBA" id="ARBA00022676"/>
    </source>
</evidence>
<dbReference type="EMBL" id="CP139781">
    <property type="protein sequence ID" value="WRQ88289.1"/>
    <property type="molecule type" value="Genomic_DNA"/>
</dbReference>
<feature type="signal peptide" evidence="11">
    <location>
        <begin position="1"/>
        <end position="29"/>
    </location>
</feature>
<comment type="catalytic activity">
    <reaction evidence="1 10">
        <text>Transfers a segment of a (1-&gt;4)-alpha-D-glucan to a new position in an acceptor, which may be glucose or a (1-&gt;4)-alpha-D-glucan.</text>
        <dbReference type="EC" id="2.4.1.25"/>
    </reaction>
</comment>
<dbReference type="PANTHER" id="PTHR32438">
    <property type="entry name" value="4-ALPHA-GLUCANOTRANSFERASE DPE1, CHLOROPLASTIC/AMYLOPLASTIC"/>
    <property type="match status" value="1"/>
</dbReference>
<keyword evidence="13" id="KW-1185">Reference proteome</keyword>
<keyword evidence="7 10" id="KW-0119">Carbohydrate metabolism</keyword>
<sequence length="558" mass="62218">MLRRYFRTRSRRGSLICWWARLASRHAPAFSTQFPLSLSISMKTVPAPLFNWLQNRSAGVLMHPTSLPGNQGIGVLSAAAVEPFLDFLSAAGLRYWQICPLGPTGYGDSPYQCFSAFAGNPYLIDLQVLVEAKLLSSADLIPLQSLPTGKIDYGWLWSLKWPLLFKAFDAFVAAGRTFDRYGAFADFQAAQASWLEPYAAFMALKDAQGGKAWWEWPKKIRFFRDARKSADYKKVALRAEAYAFFQYLFYGQWNAVRALAAERDVQIIGDAPIFVAADGADVWSHPELFQIDAKTGQPLFVAGVPPDYFSADGQLWGNPLYAWEAHAKDGYAWWLDRLRANLELCDIVRIDHFRGFDTYWSIPAGAPTARTGEWKEGPGLAFFEAVASALPDCQLIAEDLGELSPSVVELRDRTGLPGMNILQFAFGGDASNLYLPHNLTANSVVYPGTHDNDTSLGWYRTADTKTQDHVRRYLRVSGENIGWDFIRSAYGAVSNLAVVPLQDYMSLGSEARFNSPGKPQGNWQWRYSAQRLGDLTENSAPYLRDLGELTGRCAPAEG</sequence>
<dbReference type="Pfam" id="PF02446">
    <property type="entry name" value="Glyco_hydro_77"/>
    <property type="match status" value="1"/>
</dbReference>
<reference evidence="12 13" key="2">
    <citation type="submission" date="2023-12" db="EMBL/GenBank/DDBJ databases">
        <title>Description of an unclassified Opitutus bacterium of Verrucomicrobiota.</title>
        <authorList>
            <person name="Zhang D.-F."/>
        </authorList>
    </citation>
    <scope>NUCLEOTIDE SEQUENCE [LARGE SCALE GENOMIC DNA]</scope>
    <source>
        <strain evidence="12 13">WL0086</strain>
    </source>
</reference>